<dbReference type="SUPFAM" id="SSF55666">
    <property type="entry name" value="Ribonuclease PH domain 2-like"/>
    <property type="match status" value="1"/>
</dbReference>
<feature type="domain" description="Exoribonuclease phosphorolytic" evidence="3">
    <location>
        <begin position="45"/>
        <end position="214"/>
    </location>
</feature>
<feature type="compositionally biased region" description="Low complexity" evidence="2">
    <location>
        <begin position="138"/>
        <end position="147"/>
    </location>
</feature>
<dbReference type="GO" id="GO:0000177">
    <property type="term" value="C:cytoplasmic exosome (RNase complex)"/>
    <property type="evidence" value="ECO:0007669"/>
    <property type="project" value="TreeGrafter"/>
</dbReference>
<reference evidence="4 5" key="1">
    <citation type="submission" date="2019-01" db="EMBL/GenBank/DDBJ databases">
        <authorList>
            <person name="Ferrante I. M."/>
        </authorList>
    </citation>
    <scope>NUCLEOTIDE SEQUENCE [LARGE SCALE GENOMIC DNA]</scope>
    <source>
        <strain evidence="4 5">B856</strain>
    </source>
</reference>
<dbReference type="GO" id="GO:0000176">
    <property type="term" value="C:nuclear exosome (RNase complex)"/>
    <property type="evidence" value="ECO:0007669"/>
    <property type="project" value="TreeGrafter"/>
</dbReference>
<dbReference type="InterPro" id="IPR001247">
    <property type="entry name" value="ExoRNase_PH_dom1"/>
</dbReference>
<feature type="region of interest" description="Disordered" evidence="2">
    <location>
        <begin position="22"/>
        <end position="41"/>
    </location>
</feature>
<feature type="region of interest" description="Disordered" evidence="2">
    <location>
        <begin position="117"/>
        <end position="147"/>
    </location>
</feature>
<name>A0A448ZB02_9STRA</name>
<evidence type="ECO:0000313" key="4">
    <source>
        <dbReference type="EMBL" id="VEU39245.1"/>
    </source>
</evidence>
<gene>
    <name evidence="4" type="ORF">PSNMU_V1.4_AUG-EV-PASAV3_0060890</name>
</gene>
<dbReference type="PANTHER" id="PTHR11953:SF0">
    <property type="entry name" value="EXOSOME COMPLEX COMPONENT RRP41"/>
    <property type="match status" value="1"/>
</dbReference>
<dbReference type="GO" id="GO:0034475">
    <property type="term" value="P:U4 snRNA 3'-end processing"/>
    <property type="evidence" value="ECO:0007669"/>
    <property type="project" value="TreeGrafter"/>
</dbReference>
<dbReference type="AlphaFoldDB" id="A0A448ZB02"/>
<sequence>MPRRPAKLSNCYVPLPLPTAGGPGGDALAPGRGNARPDGRATGHELRQLCMETSVISGAMGSCLVELGHTKVLVEAHLCQAAGNGPGGRGSSSSNEATNDIGSLRCHARHAPHVGIDRVSQRSSSLLPLDGSGGNKGGPSAAPSASAGKMNQELAVRESDLSRGIAAALLPVVVLEKYPKSSVVVNATVLQDDGSCLSVAILAASMALVDARVELRDLVASCTVAVATTKGDGEEGGGDDVVYLADPTHRESSGEGERVALICLAMTPNQKEVTLWNQSGRLTSEMASHAMDLCRDGCRTMHRFMREAWVSSLSAAASDGDEEMAPSQ</sequence>
<keyword evidence="5" id="KW-1185">Reference proteome</keyword>
<dbReference type="GO" id="GO:0005730">
    <property type="term" value="C:nucleolus"/>
    <property type="evidence" value="ECO:0007669"/>
    <property type="project" value="TreeGrafter"/>
</dbReference>
<dbReference type="GO" id="GO:0071051">
    <property type="term" value="P:poly(A)-dependent snoRNA 3'-end processing"/>
    <property type="evidence" value="ECO:0007669"/>
    <property type="project" value="TreeGrafter"/>
</dbReference>
<dbReference type="EMBL" id="CAACVS010000212">
    <property type="protein sequence ID" value="VEU39245.1"/>
    <property type="molecule type" value="Genomic_DNA"/>
</dbReference>
<comment type="similarity">
    <text evidence="1">Belongs to the RNase PH family.</text>
</comment>
<dbReference type="GO" id="GO:0016075">
    <property type="term" value="P:rRNA catabolic process"/>
    <property type="evidence" value="ECO:0007669"/>
    <property type="project" value="TreeGrafter"/>
</dbReference>
<dbReference type="Pfam" id="PF01138">
    <property type="entry name" value="RNase_PH"/>
    <property type="match status" value="1"/>
</dbReference>
<dbReference type="InterPro" id="IPR020568">
    <property type="entry name" value="Ribosomal_Su5_D2-typ_SF"/>
</dbReference>
<evidence type="ECO:0000256" key="2">
    <source>
        <dbReference type="SAM" id="MobiDB-lite"/>
    </source>
</evidence>
<accession>A0A448ZB02</accession>
<dbReference type="InterPro" id="IPR050080">
    <property type="entry name" value="RNase_PH"/>
</dbReference>
<dbReference type="Gene3D" id="3.30.230.70">
    <property type="entry name" value="GHMP Kinase, N-terminal domain"/>
    <property type="match status" value="1"/>
</dbReference>
<proteinExistence type="inferred from homology"/>
<evidence type="ECO:0000313" key="5">
    <source>
        <dbReference type="Proteomes" id="UP000291116"/>
    </source>
</evidence>
<dbReference type="PANTHER" id="PTHR11953">
    <property type="entry name" value="EXOSOME COMPLEX COMPONENT"/>
    <property type="match status" value="1"/>
</dbReference>
<dbReference type="OrthoDB" id="2504340at2759"/>
<dbReference type="InterPro" id="IPR027408">
    <property type="entry name" value="PNPase/RNase_PH_dom_sf"/>
</dbReference>
<organism evidence="4 5">
    <name type="scientific">Pseudo-nitzschia multistriata</name>
    <dbReference type="NCBI Taxonomy" id="183589"/>
    <lineage>
        <taxon>Eukaryota</taxon>
        <taxon>Sar</taxon>
        <taxon>Stramenopiles</taxon>
        <taxon>Ochrophyta</taxon>
        <taxon>Bacillariophyta</taxon>
        <taxon>Bacillariophyceae</taxon>
        <taxon>Bacillariophycidae</taxon>
        <taxon>Bacillariales</taxon>
        <taxon>Bacillariaceae</taxon>
        <taxon>Pseudo-nitzschia</taxon>
    </lineage>
</organism>
<protein>
    <recommendedName>
        <fullName evidence="3">Exoribonuclease phosphorolytic domain-containing protein</fullName>
    </recommendedName>
</protein>
<evidence type="ECO:0000256" key="1">
    <source>
        <dbReference type="ARBA" id="ARBA00006678"/>
    </source>
</evidence>
<dbReference type="GO" id="GO:0003723">
    <property type="term" value="F:RNA binding"/>
    <property type="evidence" value="ECO:0007669"/>
    <property type="project" value="TreeGrafter"/>
</dbReference>
<evidence type="ECO:0000259" key="3">
    <source>
        <dbReference type="Pfam" id="PF01138"/>
    </source>
</evidence>
<dbReference type="SUPFAM" id="SSF54211">
    <property type="entry name" value="Ribosomal protein S5 domain 2-like"/>
    <property type="match status" value="1"/>
</dbReference>
<dbReference type="Proteomes" id="UP000291116">
    <property type="component" value="Unassembled WGS sequence"/>
</dbReference>
<dbReference type="InterPro" id="IPR036345">
    <property type="entry name" value="ExoRNase_PH_dom2_sf"/>
</dbReference>
<dbReference type="GO" id="GO:0071028">
    <property type="term" value="P:nuclear mRNA surveillance"/>
    <property type="evidence" value="ECO:0007669"/>
    <property type="project" value="TreeGrafter"/>
</dbReference>